<feature type="compositionally biased region" description="Low complexity" evidence="1">
    <location>
        <begin position="35"/>
        <end position="63"/>
    </location>
</feature>
<dbReference type="AlphaFoldDB" id="A0A8J5D0U4"/>
<dbReference type="EMBL" id="JACEEZ010005636">
    <property type="protein sequence ID" value="KAG0725447.1"/>
    <property type="molecule type" value="Genomic_DNA"/>
</dbReference>
<proteinExistence type="predicted"/>
<keyword evidence="4" id="KW-1185">Reference proteome</keyword>
<dbReference type="Proteomes" id="UP000770661">
    <property type="component" value="Unassembled WGS sequence"/>
</dbReference>
<feature type="chain" id="PRO_5035153803" evidence="2">
    <location>
        <begin position="26"/>
        <end position="222"/>
    </location>
</feature>
<keyword evidence="2" id="KW-0732">Signal</keyword>
<name>A0A8J5D0U4_CHIOP</name>
<evidence type="ECO:0000313" key="3">
    <source>
        <dbReference type="EMBL" id="KAG0725447.1"/>
    </source>
</evidence>
<feature type="signal peptide" evidence="2">
    <location>
        <begin position="1"/>
        <end position="25"/>
    </location>
</feature>
<organism evidence="3 4">
    <name type="scientific">Chionoecetes opilio</name>
    <name type="common">Atlantic snow crab</name>
    <name type="synonym">Cancer opilio</name>
    <dbReference type="NCBI Taxonomy" id="41210"/>
    <lineage>
        <taxon>Eukaryota</taxon>
        <taxon>Metazoa</taxon>
        <taxon>Ecdysozoa</taxon>
        <taxon>Arthropoda</taxon>
        <taxon>Crustacea</taxon>
        <taxon>Multicrustacea</taxon>
        <taxon>Malacostraca</taxon>
        <taxon>Eumalacostraca</taxon>
        <taxon>Eucarida</taxon>
        <taxon>Decapoda</taxon>
        <taxon>Pleocyemata</taxon>
        <taxon>Brachyura</taxon>
        <taxon>Eubrachyura</taxon>
        <taxon>Majoidea</taxon>
        <taxon>Majidae</taxon>
        <taxon>Chionoecetes</taxon>
    </lineage>
</organism>
<sequence length="222" mass="23182">MGHFFALRLPPFALPVLTLPGLVISTTSSPPLGPVAATAPPGAGASGPLASSTPSAALAAATGKGDGGADRPASPTTSVAPPRPPYFDSFHRCSSPSLTHTLNIPRPPCCDIFHRCSSPSLLSFGHACFVTSNVKQPSSPGPVNHSSLVPWSSLYSFGRIPSQILCDHHLQLSHCKPLSLSVTFSRHSGHCACFSSPPHDMIRISLSRLISQPSCSQCTSHF</sequence>
<evidence type="ECO:0000313" key="4">
    <source>
        <dbReference type="Proteomes" id="UP000770661"/>
    </source>
</evidence>
<protein>
    <submittedName>
        <fullName evidence="3">Uncharacterized protein</fullName>
    </submittedName>
</protein>
<gene>
    <name evidence="3" type="ORF">GWK47_038630</name>
</gene>
<evidence type="ECO:0000256" key="1">
    <source>
        <dbReference type="SAM" id="MobiDB-lite"/>
    </source>
</evidence>
<evidence type="ECO:0000256" key="2">
    <source>
        <dbReference type="SAM" id="SignalP"/>
    </source>
</evidence>
<comment type="caution">
    <text evidence="3">The sequence shown here is derived from an EMBL/GenBank/DDBJ whole genome shotgun (WGS) entry which is preliminary data.</text>
</comment>
<feature type="region of interest" description="Disordered" evidence="1">
    <location>
        <begin position="35"/>
        <end position="83"/>
    </location>
</feature>
<reference evidence="3" key="1">
    <citation type="submission" date="2020-07" db="EMBL/GenBank/DDBJ databases">
        <title>The High-quality genome of the commercially important snow crab, Chionoecetes opilio.</title>
        <authorList>
            <person name="Jeong J.-H."/>
            <person name="Ryu S."/>
        </authorList>
    </citation>
    <scope>NUCLEOTIDE SEQUENCE</scope>
    <source>
        <strain evidence="3">MADBK_172401_WGS</strain>
        <tissue evidence="3">Digestive gland</tissue>
    </source>
</reference>
<accession>A0A8J5D0U4</accession>